<evidence type="ECO:0000313" key="1">
    <source>
        <dbReference type="EMBL" id="MBP2417128.1"/>
    </source>
</evidence>
<proteinExistence type="predicted"/>
<sequence length="585" mass="62154">MTDLPSPLGLLEAGVSAWAPHLQSDGTLHDPVLDAPTQYGTAYLAWCCAVLGTRPDAADGPVQRDRAVRAMAAALAHTADPSRPPHASGFDRRTLSVTGRLNHRDFTWPPLLKTRRALAAAGVALDPDVDVQVAGVDVETAFRARPPSNWAAVWMSGELLRVQAGLAPTTPAQLDDWVDVFFAGGEVGLDLELGLYVERGLPNAYDLFTRLHLTDLLVQGYDGRNRERLVAFLSTGLRRSLDLQLSDGSMASGYRSAGQTWVLGAQVALFTASRVLGLGSDADREEARLAAWRAYRALALGVRPEGVFSPVQNVLPPELRVGYEAYTADGHYSPLALAFLADALVHGFGEDEPPGAAELDARPAVVRVEGAPTHRGAVSRGRVSLAVQAAADPTYDASGLVDLTFGTGRSLVFVSAARHLEGGPWLVPGLALRDEPGASPVTPPGPLPRRLAAPLRAEGDVGLAFTAAFDDGDLAGREHRWSASLTGSGVDVVETVPGWSGRRTLLVPYLHDRGDGVPTAVTRLADGVRFARGAEWVEVRVDGPLERRSVLPAGYANRRGLCGLVRLDLAEPGETLRWSVTSGPA</sequence>
<gene>
    <name evidence="1" type="ORF">JOF54_002050</name>
</gene>
<accession>A0ABS4Z7W5</accession>
<reference evidence="1 2" key="1">
    <citation type="submission" date="2021-03" db="EMBL/GenBank/DDBJ databases">
        <title>Sequencing the genomes of 1000 actinobacteria strains.</title>
        <authorList>
            <person name="Klenk H.-P."/>
        </authorList>
    </citation>
    <scope>NUCLEOTIDE SEQUENCE [LARGE SCALE GENOMIC DNA]</scope>
    <source>
        <strain evidence="1 2">DSM 12936</strain>
    </source>
</reference>
<name>A0ABS4Z7W5_9ACTN</name>
<keyword evidence="2" id="KW-1185">Reference proteome</keyword>
<dbReference type="EMBL" id="JAGIOB010000001">
    <property type="protein sequence ID" value="MBP2417128.1"/>
    <property type="molecule type" value="Genomic_DNA"/>
</dbReference>
<organism evidence="1 2">
    <name type="scientific">Microlunatus capsulatus</name>
    <dbReference type="NCBI Taxonomy" id="99117"/>
    <lineage>
        <taxon>Bacteria</taxon>
        <taxon>Bacillati</taxon>
        <taxon>Actinomycetota</taxon>
        <taxon>Actinomycetes</taxon>
        <taxon>Propionibacteriales</taxon>
        <taxon>Propionibacteriaceae</taxon>
        <taxon>Microlunatus</taxon>
    </lineage>
</organism>
<dbReference type="RefSeq" id="WP_210055357.1">
    <property type="nucleotide sequence ID" value="NZ_BAAAMH010000019.1"/>
</dbReference>
<comment type="caution">
    <text evidence="1">The sequence shown here is derived from an EMBL/GenBank/DDBJ whole genome shotgun (WGS) entry which is preliminary data.</text>
</comment>
<evidence type="ECO:0000313" key="2">
    <source>
        <dbReference type="Proteomes" id="UP000758168"/>
    </source>
</evidence>
<protein>
    <submittedName>
        <fullName evidence="1">Uncharacterized protein</fullName>
    </submittedName>
</protein>
<dbReference type="Proteomes" id="UP000758168">
    <property type="component" value="Unassembled WGS sequence"/>
</dbReference>